<name>A0A7J6EMC8_CANSA</name>
<reference evidence="2 3" key="1">
    <citation type="journal article" date="2020" name="bioRxiv">
        <title>Sequence and annotation of 42 cannabis genomes reveals extensive copy number variation in cannabinoid synthesis and pathogen resistance genes.</title>
        <authorList>
            <person name="Mckernan K.J."/>
            <person name="Helbert Y."/>
            <person name="Kane L.T."/>
            <person name="Ebling H."/>
            <person name="Zhang L."/>
            <person name="Liu B."/>
            <person name="Eaton Z."/>
            <person name="Mclaughlin S."/>
            <person name="Kingan S."/>
            <person name="Baybayan P."/>
            <person name="Concepcion G."/>
            <person name="Jordan M."/>
            <person name="Riva A."/>
            <person name="Barbazuk W."/>
            <person name="Harkins T."/>
        </authorList>
    </citation>
    <scope>NUCLEOTIDE SEQUENCE [LARGE SCALE GENOMIC DNA]</scope>
    <source>
        <strain evidence="3">cv. Jamaican Lion 4</strain>
        <tissue evidence="2">Leaf</tissue>
    </source>
</reference>
<keyword evidence="1" id="KW-0812">Transmembrane</keyword>
<feature type="transmembrane region" description="Helical" evidence="1">
    <location>
        <begin position="53"/>
        <end position="75"/>
    </location>
</feature>
<keyword evidence="1" id="KW-0472">Membrane</keyword>
<evidence type="ECO:0000256" key="1">
    <source>
        <dbReference type="SAM" id="Phobius"/>
    </source>
</evidence>
<sequence>MIWVTTRVEKSTRMTKLTTICHFHTFVITTQKSYTAKPFTTKFFLPRRSKLSFVNFFSFLGSLSFAATIHAIRLLRSVPLLALSWQHKAMIWFLNLDLCVCNKNPKLAIRRNFEDLQVNTLCKLNKVGIGTLLDTKIRGDKVDDMMKTNFCGWNFHSSSISCGSVSGARLLAVVESVKFD</sequence>
<evidence type="ECO:0000313" key="3">
    <source>
        <dbReference type="Proteomes" id="UP000525078"/>
    </source>
</evidence>
<keyword evidence="1" id="KW-1133">Transmembrane helix</keyword>
<dbReference type="AlphaFoldDB" id="A0A7J6EMC8"/>
<organism evidence="2 3">
    <name type="scientific">Cannabis sativa</name>
    <name type="common">Hemp</name>
    <name type="synonym">Marijuana</name>
    <dbReference type="NCBI Taxonomy" id="3483"/>
    <lineage>
        <taxon>Eukaryota</taxon>
        <taxon>Viridiplantae</taxon>
        <taxon>Streptophyta</taxon>
        <taxon>Embryophyta</taxon>
        <taxon>Tracheophyta</taxon>
        <taxon>Spermatophyta</taxon>
        <taxon>Magnoliopsida</taxon>
        <taxon>eudicotyledons</taxon>
        <taxon>Gunneridae</taxon>
        <taxon>Pentapetalae</taxon>
        <taxon>rosids</taxon>
        <taxon>fabids</taxon>
        <taxon>Rosales</taxon>
        <taxon>Cannabaceae</taxon>
        <taxon>Cannabis</taxon>
    </lineage>
</organism>
<proteinExistence type="predicted"/>
<accession>A0A7J6EMC8</accession>
<gene>
    <name evidence="2" type="ORF">F8388_003557</name>
</gene>
<evidence type="ECO:0000313" key="2">
    <source>
        <dbReference type="EMBL" id="KAF4359554.1"/>
    </source>
</evidence>
<dbReference type="EMBL" id="JAATIP010000214">
    <property type="protein sequence ID" value="KAF4359554.1"/>
    <property type="molecule type" value="Genomic_DNA"/>
</dbReference>
<dbReference type="Proteomes" id="UP000525078">
    <property type="component" value="Unassembled WGS sequence"/>
</dbReference>
<comment type="caution">
    <text evidence="2">The sequence shown here is derived from an EMBL/GenBank/DDBJ whole genome shotgun (WGS) entry which is preliminary data.</text>
</comment>
<protein>
    <submittedName>
        <fullName evidence="2">Uncharacterized protein</fullName>
    </submittedName>
</protein>